<dbReference type="CDD" id="cd07247">
    <property type="entry name" value="SgaA_N_like"/>
    <property type="match status" value="2"/>
</dbReference>
<dbReference type="PANTHER" id="PTHR33993:SF14">
    <property type="entry name" value="GB|AAF24581.1"/>
    <property type="match status" value="1"/>
</dbReference>
<dbReference type="InterPro" id="IPR004360">
    <property type="entry name" value="Glyas_Fos-R_dOase_dom"/>
</dbReference>
<dbReference type="SUPFAM" id="SSF54593">
    <property type="entry name" value="Glyoxalase/Bleomycin resistance protein/Dihydroxybiphenyl dioxygenase"/>
    <property type="match status" value="2"/>
</dbReference>
<dbReference type="PANTHER" id="PTHR33993">
    <property type="entry name" value="GLYOXALASE-RELATED"/>
    <property type="match status" value="1"/>
</dbReference>
<dbReference type="Proteomes" id="UP001371218">
    <property type="component" value="Unassembled WGS sequence"/>
</dbReference>
<comment type="caution">
    <text evidence="2">The sequence shown here is derived from an EMBL/GenBank/DDBJ whole genome shotgun (WGS) entry which is preliminary data.</text>
</comment>
<proteinExistence type="predicted"/>
<sequence length="258" mass="27587">MDPNAKTPHLPGKFIWFEHVSPDLAKARAFYEPLFGWHAESMPMGGQTYHMLFNGQQGVGGLRSPSPGEPSQWVSYMSVDNVDAGVRAASQAGAAVVMPPTDFPPVGRGAGLVDPTGGAFCLWTSTNGDEPDGDVPVGGFVWNELSTPDVHQALAFYEKAFGYTHSTMDMGDQGLYYILNTHGDKGRAGLFQPKEPMPTMWLPYVHVADCDATFALAQKLGSGFVAMPPTDIPTVGRIAIFGDTQGIAIGVIQPDPAM</sequence>
<dbReference type="PROSITE" id="PS51819">
    <property type="entry name" value="VOC"/>
    <property type="match status" value="2"/>
</dbReference>
<evidence type="ECO:0000313" key="3">
    <source>
        <dbReference type="Proteomes" id="UP001371218"/>
    </source>
</evidence>
<protein>
    <submittedName>
        <fullName evidence="2">VOC family protein</fullName>
    </submittedName>
</protein>
<accession>A0ABU9BYC5</accession>
<dbReference type="EMBL" id="JBBUTG010000016">
    <property type="protein sequence ID" value="MEK8033448.1"/>
    <property type="molecule type" value="Genomic_DNA"/>
</dbReference>
<evidence type="ECO:0000259" key="1">
    <source>
        <dbReference type="PROSITE" id="PS51819"/>
    </source>
</evidence>
<dbReference type="Pfam" id="PF00903">
    <property type="entry name" value="Glyoxalase"/>
    <property type="match status" value="2"/>
</dbReference>
<reference evidence="2 3" key="1">
    <citation type="submission" date="2024-04" db="EMBL/GenBank/DDBJ databases">
        <title>Novel species of the genus Ideonella isolated from streams.</title>
        <authorList>
            <person name="Lu H."/>
        </authorList>
    </citation>
    <scope>NUCLEOTIDE SEQUENCE [LARGE SCALE GENOMIC DNA]</scope>
    <source>
        <strain evidence="2 3">DXS29W</strain>
    </source>
</reference>
<organism evidence="2 3">
    <name type="scientific">Ideonella lacteola</name>
    <dbReference type="NCBI Taxonomy" id="2984193"/>
    <lineage>
        <taxon>Bacteria</taxon>
        <taxon>Pseudomonadati</taxon>
        <taxon>Pseudomonadota</taxon>
        <taxon>Betaproteobacteria</taxon>
        <taxon>Burkholderiales</taxon>
        <taxon>Sphaerotilaceae</taxon>
        <taxon>Ideonella</taxon>
    </lineage>
</organism>
<feature type="domain" description="VOC" evidence="1">
    <location>
        <begin position="13"/>
        <end position="125"/>
    </location>
</feature>
<dbReference type="RefSeq" id="WP_341427870.1">
    <property type="nucleotide sequence ID" value="NZ_JBBUTG010000016.1"/>
</dbReference>
<name>A0ABU9BYC5_9BURK</name>
<dbReference type="Gene3D" id="3.10.180.10">
    <property type="entry name" value="2,3-Dihydroxybiphenyl 1,2-Dioxygenase, domain 1"/>
    <property type="match status" value="2"/>
</dbReference>
<feature type="domain" description="VOC" evidence="1">
    <location>
        <begin position="139"/>
        <end position="254"/>
    </location>
</feature>
<evidence type="ECO:0000313" key="2">
    <source>
        <dbReference type="EMBL" id="MEK8033448.1"/>
    </source>
</evidence>
<gene>
    <name evidence="2" type="ORF">AACH06_21725</name>
</gene>
<dbReference type="InterPro" id="IPR029068">
    <property type="entry name" value="Glyas_Bleomycin-R_OHBP_Dase"/>
</dbReference>
<dbReference type="InterPro" id="IPR052164">
    <property type="entry name" value="Anthracycline_SecMetBiosynth"/>
</dbReference>
<dbReference type="InterPro" id="IPR037523">
    <property type="entry name" value="VOC_core"/>
</dbReference>
<keyword evidence="3" id="KW-1185">Reference proteome</keyword>